<dbReference type="InParanoid" id="A0A177CNJ3"/>
<dbReference type="RefSeq" id="XP_018038917.1">
    <property type="nucleotide sequence ID" value="XM_018184727.1"/>
</dbReference>
<dbReference type="EMBL" id="KV441550">
    <property type="protein sequence ID" value="OAG08552.1"/>
    <property type="molecule type" value="Genomic_DNA"/>
</dbReference>
<name>A0A177CNJ3_9PLEO</name>
<protein>
    <submittedName>
        <fullName evidence="1">Uncharacterized protein</fullName>
    </submittedName>
</protein>
<reference evidence="1 2" key="1">
    <citation type="submission" date="2016-05" db="EMBL/GenBank/DDBJ databases">
        <title>Comparative analysis of secretome profiles of manganese(II)-oxidizing ascomycete fungi.</title>
        <authorList>
            <consortium name="DOE Joint Genome Institute"/>
            <person name="Zeiner C.A."/>
            <person name="Purvine S.O."/>
            <person name="Zink E.M."/>
            <person name="Wu S."/>
            <person name="Pasa-Tolic L."/>
            <person name="Chaput D.L."/>
            <person name="Haridas S."/>
            <person name="Grigoriev I.V."/>
            <person name="Santelli C.M."/>
            <person name="Hansel C.M."/>
        </authorList>
    </citation>
    <scope>NUCLEOTIDE SEQUENCE [LARGE SCALE GENOMIC DNA]</scope>
    <source>
        <strain evidence="1 2">AP3s5-JAC2a</strain>
    </source>
</reference>
<evidence type="ECO:0000313" key="1">
    <source>
        <dbReference type="EMBL" id="OAG08552.1"/>
    </source>
</evidence>
<dbReference type="AlphaFoldDB" id="A0A177CNJ3"/>
<organism evidence="1 2">
    <name type="scientific">Paraphaeosphaeria sporulosa</name>
    <dbReference type="NCBI Taxonomy" id="1460663"/>
    <lineage>
        <taxon>Eukaryota</taxon>
        <taxon>Fungi</taxon>
        <taxon>Dikarya</taxon>
        <taxon>Ascomycota</taxon>
        <taxon>Pezizomycotina</taxon>
        <taxon>Dothideomycetes</taxon>
        <taxon>Pleosporomycetidae</taxon>
        <taxon>Pleosporales</taxon>
        <taxon>Massarineae</taxon>
        <taxon>Didymosphaeriaceae</taxon>
        <taxon>Paraphaeosphaeria</taxon>
    </lineage>
</organism>
<proteinExistence type="predicted"/>
<accession>A0A177CNJ3</accession>
<keyword evidence="2" id="KW-1185">Reference proteome</keyword>
<dbReference type="OrthoDB" id="3778887at2759"/>
<gene>
    <name evidence="1" type="ORF">CC84DRAFT_1257395</name>
</gene>
<evidence type="ECO:0000313" key="2">
    <source>
        <dbReference type="Proteomes" id="UP000077069"/>
    </source>
</evidence>
<dbReference type="Proteomes" id="UP000077069">
    <property type="component" value="Unassembled WGS sequence"/>
</dbReference>
<sequence>MATLAVRVVEQIASIHQSIFRAYEENVSSYPIVSVELVAQPEPDHQVEHVANPPFVVFKPTWDYDGEPVAGKHACQADVPESVKSGLIVWNECDFAVQTFLPSLRKQLSSSLPGTRVQWFHAVIAPVFVFRQADAGADVPDPAHSAFHITLPGNGGEYIVDFTIGQYGYGMERWFLSFEEYKAMIRDRLWYICDDEGRGESLQGAFDDKHLSVQRIIRELCDEFDWDTLKQMAESDRIALINEMTSRALCEEHCPMEHAYA</sequence>
<dbReference type="GeneID" id="28768213"/>